<name>A0A369LGG8_9ACTN</name>
<dbReference type="EC" id="2.8.4.3" evidence="9 14"/>
<dbReference type="InterPro" id="IPR038135">
    <property type="entry name" value="Methylthiotransferase_N_sf"/>
</dbReference>
<comment type="catalytic activity">
    <reaction evidence="10 14">
        <text>N(6)-dimethylallyladenosine(37) in tRNA + (sulfur carrier)-SH + AH2 + 2 S-adenosyl-L-methionine = 2-methylsulfanyl-N(6)-dimethylallyladenosine(37) in tRNA + (sulfur carrier)-H + 5'-deoxyadenosine + L-methionine + A + S-adenosyl-L-homocysteine + 2 H(+)</text>
        <dbReference type="Rhea" id="RHEA:37067"/>
        <dbReference type="Rhea" id="RHEA-COMP:10375"/>
        <dbReference type="Rhea" id="RHEA-COMP:10376"/>
        <dbReference type="Rhea" id="RHEA-COMP:14737"/>
        <dbReference type="Rhea" id="RHEA-COMP:14739"/>
        <dbReference type="ChEBI" id="CHEBI:13193"/>
        <dbReference type="ChEBI" id="CHEBI:15378"/>
        <dbReference type="ChEBI" id="CHEBI:17319"/>
        <dbReference type="ChEBI" id="CHEBI:17499"/>
        <dbReference type="ChEBI" id="CHEBI:29917"/>
        <dbReference type="ChEBI" id="CHEBI:57844"/>
        <dbReference type="ChEBI" id="CHEBI:57856"/>
        <dbReference type="ChEBI" id="CHEBI:59789"/>
        <dbReference type="ChEBI" id="CHEBI:64428"/>
        <dbReference type="ChEBI" id="CHEBI:74415"/>
        <dbReference type="ChEBI" id="CHEBI:74417"/>
        <dbReference type="EC" id="2.8.4.3"/>
    </reaction>
</comment>
<dbReference type="FunFam" id="3.40.50.12160:FF:000003">
    <property type="entry name" value="CDK5 regulatory subunit-associated protein 1"/>
    <property type="match status" value="1"/>
</dbReference>
<evidence type="ECO:0000256" key="14">
    <source>
        <dbReference type="HAMAP-Rule" id="MF_01864"/>
    </source>
</evidence>
<dbReference type="InterPro" id="IPR006463">
    <property type="entry name" value="MiaB_methiolase"/>
</dbReference>
<dbReference type="HAMAP" id="MF_01864">
    <property type="entry name" value="tRNA_metthiotr_MiaB"/>
    <property type="match status" value="1"/>
</dbReference>
<evidence type="ECO:0000313" key="19">
    <source>
        <dbReference type="Proteomes" id="UP000253975"/>
    </source>
</evidence>
<keyword evidence="2 14" id="KW-0004">4Fe-4S</keyword>
<feature type="binding site" evidence="14">
    <location>
        <position position="172"/>
    </location>
    <ligand>
        <name>[4Fe-4S] cluster</name>
        <dbReference type="ChEBI" id="CHEBI:49883"/>
        <label>2</label>
        <note>4Fe-4S-S-AdoMet</note>
    </ligand>
</feature>
<dbReference type="NCBIfam" id="TIGR00089">
    <property type="entry name" value="MiaB/RimO family radical SAM methylthiotransferase"/>
    <property type="match status" value="1"/>
</dbReference>
<keyword evidence="7 14" id="KW-0408">Iron</keyword>
<dbReference type="SMART" id="SM00729">
    <property type="entry name" value="Elp3"/>
    <property type="match status" value="1"/>
</dbReference>
<keyword evidence="4 14" id="KW-0949">S-adenosyl-L-methionine</keyword>
<dbReference type="PANTHER" id="PTHR43020:SF2">
    <property type="entry name" value="MITOCHONDRIAL TRNA METHYLTHIOTRANSFERASE CDK5RAP1"/>
    <property type="match status" value="1"/>
</dbReference>
<evidence type="ECO:0000259" key="15">
    <source>
        <dbReference type="PROSITE" id="PS50926"/>
    </source>
</evidence>
<evidence type="ECO:0000256" key="8">
    <source>
        <dbReference type="ARBA" id="ARBA00023014"/>
    </source>
</evidence>
<evidence type="ECO:0000256" key="6">
    <source>
        <dbReference type="ARBA" id="ARBA00022723"/>
    </source>
</evidence>
<dbReference type="InterPro" id="IPR002792">
    <property type="entry name" value="TRAM_dom"/>
</dbReference>
<feature type="binding site" evidence="14">
    <location>
        <position position="91"/>
    </location>
    <ligand>
        <name>[4Fe-4S] cluster</name>
        <dbReference type="ChEBI" id="CHEBI:49883"/>
        <label>1</label>
    </ligand>
</feature>
<dbReference type="EMBL" id="PPTO01000007">
    <property type="protein sequence ID" value="RDB58733.1"/>
    <property type="molecule type" value="Genomic_DNA"/>
</dbReference>
<evidence type="ECO:0000256" key="1">
    <source>
        <dbReference type="ARBA" id="ARBA00003234"/>
    </source>
</evidence>
<feature type="binding site" evidence="14">
    <location>
        <position position="53"/>
    </location>
    <ligand>
        <name>[4Fe-4S] cluster</name>
        <dbReference type="ChEBI" id="CHEBI:49883"/>
        <label>1</label>
    </ligand>
</feature>
<dbReference type="InterPro" id="IPR023404">
    <property type="entry name" value="rSAM_horseshoe"/>
</dbReference>
<comment type="function">
    <text evidence="1 14">Catalyzes the methylthiolation of N6-(dimethylallyl)adenosine (i(6)A), leading to the formation of 2-methylthio-N6-(dimethylallyl)adenosine (ms(2)i(6)A) at position 37 in tRNAs that read codons beginning with uridine.</text>
</comment>
<keyword evidence="14" id="KW-0963">Cytoplasm</keyword>
<gene>
    <name evidence="14" type="primary">miaB</name>
    <name evidence="18" type="ORF">C1881_05500</name>
</gene>
<dbReference type="GO" id="GO:0051539">
    <property type="term" value="F:4 iron, 4 sulfur cluster binding"/>
    <property type="evidence" value="ECO:0007669"/>
    <property type="project" value="UniProtKB-UniRule"/>
</dbReference>
<dbReference type="InterPro" id="IPR005839">
    <property type="entry name" value="Methylthiotransferase"/>
</dbReference>
<keyword evidence="5 14" id="KW-0819">tRNA processing</keyword>
<evidence type="ECO:0000259" key="17">
    <source>
        <dbReference type="PROSITE" id="PS51918"/>
    </source>
</evidence>
<proteinExistence type="inferred from homology"/>
<evidence type="ECO:0000313" key="18">
    <source>
        <dbReference type="EMBL" id="RDB58733.1"/>
    </source>
</evidence>
<dbReference type="GO" id="GO:0035597">
    <property type="term" value="F:tRNA-2-methylthio-N(6)-dimethylallyladenosine(37) synthase activity"/>
    <property type="evidence" value="ECO:0007669"/>
    <property type="project" value="UniProtKB-EC"/>
</dbReference>
<dbReference type="SFLD" id="SFLDG01082">
    <property type="entry name" value="B12-binding_domain_containing"/>
    <property type="match status" value="1"/>
</dbReference>
<dbReference type="PROSITE" id="PS01278">
    <property type="entry name" value="MTTASE_RADICAL"/>
    <property type="match status" value="1"/>
</dbReference>
<dbReference type="SFLD" id="SFLDG01061">
    <property type="entry name" value="methylthiotransferase"/>
    <property type="match status" value="1"/>
</dbReference>
<dbReference type="PROSITE" id="PS50926">
    <property type="entry name" value="TRAM"/>
    <property type="match status" value="1"/>
</dbReference>
<dbReference type="Proteomes" id="UP000253975">
    <property type="component" value="Unassembled WGS sequence"/>
</dbReference>
<accession>A0A369LGG8</accession>
<dbReference type="Pfam" id="PF04055">
    <property type="entry name" value="Radical_SAM"/>
    <property type="match status" value="1"/>
</dbReference>
<dbReference type="SFLD" id="SFLDF00273">
    <property type="entry name" value="(dimethylallyl)adenosine_tRNA"/>
    <property type="match status" value="1"/>
</dbReference>
<dbReference type="Gene3D" id="3.80.30.20">
    <property type="entry name" value="tm_1862 like domain"/>
    <property type="match status" value="1"/>
</dbReference>
<evidence type="ECO:0000256" key="3">
    <source>
        <dbReference type="ARBA" id="ARBA00022679"/>
    </source>
</evidence>
<dbReference type="InterPro" id="IPR058240">
    <property type="entry name" value="rSAM_sf"/>
</dbReference>
<sequence length="453" mass="50209">MLSPISNKTFFLQVFGCQMNEHDSERIAGMLESLGAIQVPELEESEIVVFVTCCVREAADTRLMGQVASMKNIPLPQSSKLDKRIVCIGGCIGQRDGAKLMEKLPHVDVVFGTQNIDRLPRLIESVLVGKGHQAEVYEASEKFATDLPSKRVHTWAAWLPITSGCNNFCTYCIVPYVRGREKSRTIEDVAAEAQALVNDGVKEITLLGQNVNSYGRDLYGEPRFADVLRAVSATGVERIRFATSHPKDLTDEVIALFGELPNLMPALHLPVQSGSDRVLKAMNRRYTAEHYLDLVRKVREANPDVALSTDIIVGFPGETEEDFQATANLVREVGYGQVFTFIYSKREGTPAAKIEDPTSRETIQRRFDELVDIVQEGAHEQNQRFAGRVLDVLVEGTSKRDEDVLAGRSPHNVTVHAPIPAGKTIDELEGTIVKVRIDESLTWYLSGEVVDAE</sequence>
<comment type="caution">
    <text evidence="18">The sequence shown here is derived from an EMBL/GenBank/DDBJ whole genome shotgun (WGS) entry which is preliminary data.</text>
</comment>
<comment type="subunit">
    <text evidence="14">Monomer.</text>
</comment>
<evidence type="ECO:0000256" key="13">
    <source>
        <dbReference type="ARBA" id="ARBA00081141"/>
    </source>
</evidence>
<dbReference type="CDD" id="cd01335">
    <property type="entry name" value="Radical_SAM"/>
    <property type="match status" value="1"/>
</dbReference>
<dbReference type="GO" id="GO:0005829">
    <property type="term" value="C:cytosol"/>
    <property type="evidence" value="ECO:0007669"/>
    <property type="project" value="TreeGrafter"/>
</dbReference>
<evidence type="ECO:0000256" key="9">
    <source>
        <dbReference type="ARBA" id="ARBA00033765"/>
    </source>
</evidence>
<keyword evidence="6 14" id="KW-0479">Metal-binding</keyword>
<dbReference type="GO" id="GO:0046872">
    <property type="term" value="F:metal ion binding"/>
    <property type="evidence" value="ECO:0007669"/>
    <property type="project" value="UniProtKB-KW"/>
</dbReference>
<dbReference type="InterPro" id="IPR020612">
    <property type="entry name" value="Methylthiotransferase_CS"/>
</dbReference>
<dbReference type="FunFam" id="3.80.30.20:FF:000001">
    <property type="entry name" value="tRNA-2-methylthio-N(6)-dimethylallyladenosine synthase 2"/>
    <property type="match status" value="1"/>
</dbReference>
<dbReference type="PANTHER" id="PTHR43020">
    <property type="entry name" value="CDK5 REGULATORY SUBUNIT-ASSOCIATED PROTEIN 1"/>
    <property type="match status" value="1"/>
</dbReference>
<protein>
    <recommendedName>
        <fullName evidence="11 14">tRNA-2-methylthio-N(6)-dimethylallyladenosine synthase</fullName>
        <ecNumber evidence="9 14">2.8.4.3</ecNumber>
    </recommendedName>
    <alternativeName>
        <fullName evidence="13 14">(Dimethylallyl)adenosine tRNA methylthiotransferase MiaB</fullName>
    </alternativeName>
    <alternativeName>
        <fullName evidence="12 14">tRNA-i(6)A37 methylthiotransferase</fullName>
    </alternativeName>
</protein>
<dbReference type="InterPro" id="IPR007197">
    <property type="entry name" value="rSAM"/>
</dbReference>
<feature type="domain" description="TRAM" evidence="15">
    <location>
        <begin position="383"/>
        <end position="451"/>
    </location>
</feature>
<evidence type="ECO:0000259" key="16">
    <source>
        <dbReference type="PROSITE" id="PS51449"/>
    </source>
</evidence>
<organism evidence="18 19">
    <name type="scientific">Slackia isoflavoniconvertens</name>
    <dbReference type="NCBI Taxonomy" id="572010"/>
    <lineage>
        <taxon>Bacteria</taxon>
        <taxon>Bacillati</taxon>
        <taxon>Actinomycetota</taxon>
        <taxon>Coriobacteriia</taxon>
        <taxon>Eggerthellales</taxon>
        <taxon>Eggerthellaceae</taxon>
        <taxon>Slackia</taxon>
    </lineage>
</organism>
<dbReference type="PROSITE" id="PS51918">
    <property type="entry name" value="RADICAL_SAM"/>
    <property type="match status" value="1"/>
</dbReference>
<comment type="cofactor">
    <cofactor evidence="14">
        <name>[4Fe-4S] cluster</name>
        <dbReference type="ChEBI" id="CHEBI:49883"/>
    </cofactor>
    <text evidence="14">Binds 2 [4Fe-4S] clusters. One cluster is coordinated with 3 cysteines and an exchangeable S-adenosyl-L-methionine.</text>
</comment>
<dbReference type="AlphaFoldDB" id="A0A369LGG8"/>
<comment type="similarity">
    <text evidence="14">Belongs to the methylthiotransferase family. MiaB subfamily.</text>
</comment>
<dbReference type="Gene3D" id="3.40.50.12160">
    <property type="entry name" value="Methylthiotransferase, N-terminal domain"/>
    <property type="match status" value="1"/>
</dbReference>
<comment type="subcellular location">
    <subcellularLocation>
        <location evidence="14">Cytoplasm</location>
    </subcellularLocation>
</comment>
<dbReference type="PROSITE" id="PS51449">
    <property type="entry name" value="MTTASE_N"/>
    <property type="match status" value="1"/>
</dbReference>
<feature type="domain" description="MTTase N-terminal" evidence="16">
    <location>
        <begin position="8"/>
        <end position="128"/>
    </location>
</feature>
<evidence type="ECO:0000256" key="2">
    <source>
        <dbReference type="ARBA" id="ARBA00022485"/>
    </source>
</evidence>
<feature type="domain" description="Radical SAM core" evidence="17">
    <location>
        <begin position="151"/>
        <end position="380"/>
    </location>
</feature>
<evidence type="ECO:0000256" key="5">
    <source>
        <dbReference type="ARBA" id="ARBA00022694"/>
    </source>
</evidence>
<dbReference type="NCBIfam" id="TIGR01574">
    <property type="entry name" value="miaB-methiolase"/>
    <property type="match status" value="1"/>
</dbReference>
<dbReference type="SUPFAM" id="SSF102114">
    <property type="entry name" value="Radical SAM enzymes"/>
    <property type="match status" value="1"/>
</dbReference>
<dbReference type="InterPro" id="IPR013848">
    <property type="entry name" value="Methylthiotransferase_N"/>
</dbReference>
<evidence type="ECO:0000256" key="10">
    <source>
        <dbReference type="ARBA" id="ARBA00051425"/>
    </source>
</evidence>
<keyword evidence="3 14" id="KW-0808">Transferase</keyword>
<dbReference type="SFLD" id="SFLDS00029">
    <property type="entry name" value="Radical_SAM"/>
    <property type="match status" value="1"/>
</dbReference>
<evidence type="ECO:0000256" key="7">
    <source>
        <dbReference type="ARBA" id="ARBA00023004"/>
    </source>
</evidence>
<evidence type="ECO:0000256" key="12">
    <source>
        <dbReference type="ARBA" id="ARBA00080698"/>
    </source>
</evidence>
<dbReference type="Pfam" id="PF00919">
    <property type="entry name" value="UPF0004"/>
    <property type="match status" value="1"/>
</dbReference>
<dbReference type="RefSeq" id="WP_114615533.1">
    <property type="nucleotide sequence ID" value="NZ_PPTO01000007.1"/>
</dbReference>
<reference evidence="18 19" key="1">
    <citation type="journal article" date="2018" name="Elife">
        <title>Discovery and characterization of a prevalent human gut bacterial enzyme sufficient for the inactivation of a family of plant toxins.</title>
        <authorList>
            <person name="Koppel N."/>
            <person name="Bisanz J.E."/>
            <person name="Pandelia M.E."/>
            <person name="Turnbaugh P.J."/>
            <person name="Balskus E.P."/>
        </authorList>
    </citation>
    <scope>NUCLEOTIDE SEQUENCE [LARGE SCALE GENOMIC DNA]</scope>
    <source>
        <strain evidence="18 19">OB21 GAM31</strain>
    </source>
</reference>
<feature type="binding site" evidence="14">
    <location>
        <position position="165"/>
    </location>
    <ligand>
        <name>[4Fe-4S] cluster</name>
        <dbReference type="ChEBI" id="CHEBI:49883"/>
        <label>2</label>
        <note>4Fe-4S-S-AdoMet</note>
    </ligand>
</feature>
<dbReference type="InterPro" id="IPR006638">
    <property type="entry name" value="Elp3/MiaA/NifB-like_rSAM"/>
</dbReference>
<feature type="binding site" evidence="14">
    <location>
        <position position="169"/>
    </location>
    <ligand>
        <name>[4Fe-4S] cluster</name>
        <dbReference type="ChEBI" id="CHEBI:49883"/>
        <label>2</label>
        <note>4Fe-4S-S-AdoMet</note>
    </ligand>
</feature>
<feature type="binding site" evidence="14">
    <location>
        <position position="17"/>
    </location>
    <ligand>
        <name>[4Fe-4S] cluster</name>
        <dbReference type="ChEBI" id="CHEBI:49883"/>
        <label>1</label>
    </ligand>
</feature>
<dbReference type="Pfam" id="PF01938">
    <property type="entry name" value="TRAM"/>
    <property type="match status" value="1"/>
</dbReference>
<evidence type="ECO:0000256" key="4">
    <source>
        <dbReference type="ARBA" id="ARBA00022691"/>
    </source>
</evidence>
<evidence type="ECO:0000256" key="11">
    <source>
        <dbReference type="ARBA" id="ARBA00068570"/>
    </source>
</evidence>
<keyword evidence="8 14" id="KW-0411">Iron-sulfur</keyword>